<dbReference type="CDD" id="cd13962">
    <property type="entry name" value="PT_UbiA_UBIAD1"/>
    <property type="match status" value="1"/>
</dbReference>
<evidence type="ECO:0000256" key="6">
    <source>
        <dbReference type="ARBA" id="ARBA00022989"/>
    </source>
</evidence>
<dbReference type="GO" id="GO:0005886">
    <property type="term" value="C:plasma membrane"/>
    <property type="evidence" value="ECO:0007669"/>
    <property type="project" value="UniProtKB-SubCell"/>
</dbReference>
<feature type="transmembrane region" description="Helical" evidence="8">
    <location>
        <begin position="38"/>
        <end position="58"/>
    </location>
</feature>
<dbReference type="HAMAP" id="MF_01937">
    <property type="entry name" value="MenA_1"/>
    <property type="match status" value="1"/>
</dbReference>
<dbReference type="GO" id="GO:0009234">
    <property type="term" value="P:menaquinone biosynthetic process"/>
    <property type="evidence" value="ECO:0007669"/>
    <property type="project" value="UniProtKB-UniRule"/>
</dbReference>
<dbReference type="STRING" id="1223545.GS4_11_02370"/>
<dbReference type="InterPro" id="IPR000537">
    <property type="entry name" value="UbiA_prenyltransferase"/>
</dbReference>
<comment type="similarity">
    <text evidence="8">Belongs to the MenA family. Type 1 subfamily.</text>
</comment>
<comment type="caution">
    <text evidence="10">The sequence shown here is derived from an EMBL/GenBank/DDBJ whole genome shotgun (WGS) entry which is preliminary data.</text>
</comment>
<dbReference type="GO" id="GO:0042371">
    <property type="term" value="P:vitamin K biosynthetic process"/>
    <property type="evidence" value="ECO:0007669"/>
    <property type="project" value="TreeGrafter"/>
</dbReference>
<dbReference type="PIRSF" id="PIRSF005355">
    <property type="entry name" value="UBIAD1"/>
    <property type="match status" value="1"/>
</dbReference>
<evidence type="ECO:0000256" key="9">
    <source>
        <dbReference type="NCBIfam" id="TIGR00751"/>
    </source>
</evidence>
<feature type="transmembrane region" description="Helical" evidence="8">
    <location>
        <begin position="105"/>
        <end position="129"/>
    </location>
</feature>
<dbReference type="EC" id="2.5.1.74" evidence="8 9"/>
<dbReference type="AlphaFoldDB" id="M0QKM1"/>
<feature type="transmembrane region" description="Helical" evidence="8">
    <location>
        <begin position="78"/>
        <end position="99"/>
    </location>
</feature>
<evidence type="ECO:0000256" key="3">
    <source>
        <dbReference type="ARBA" id="ARBA00022475"/>
    </source>
</evidence>
<keyword evidence="7 8" id="KW-0472">Membrane</keyword>
<feature type="transmembrane region" description="Helical" evidence="8">
    <location>
        <begin position="237"/>
        <end position="256"/>
    </location>
</feature>
<dbReference type="PANTHER" id="PTHR13929:SF0">
    <property type="entry name" value="UBIA PRENYLTRANSFERASE DOMAIN-CONTAINING PROTEIN 1"/>
    <property type="match status" value="1"/>
</dbReference>
<keyword evidence="6 8" id="KW-1133">Transmembrane helix</keyword>
<comment type="subcellular location">
    <subcellularLocation>
        <location evidence="8">Cell membrane</location>
        <topology evidence="8">Multi-pass membrane protein</topology>
    </subcellularLocation>
    <subcellularLocation>
        <location evidence="1">Membrane</location>
        <topology evidence="1">Multi-pass membrane protein</topology>
    </subcellularLocation>
</comment>
<feature type="transmembrane region" description="Helical" evidence="8">
    <location>
        <begin position="168"/>
        <end position="190"/>
    </location>
</feature>
<feature type="transmembrane region" description="Helical" evidence="8">
    <location>
        <begin position="136"/>
        <end position="162"/>
    </location>
</feature>
<keyword evidence="11" id="KW-1185">Reference proteome</keyword>
<dbReference type="InterPro" id="IPR026046">
    <property type="entry name" value="UBIAD1"/>
</dbReference>
<reference evidence="10 11" key="1">
    <citation type="submission" date="2013-01" db="EMBL/GenBank/DDBJ databases">
        <title>Whole genome shotgun sequence of Gordonia soli NBRC 108243.</title>
        <authorList>
            <person name="Isaki-Nakamura S."/>
            <person name="Hosoyama A."/>
            <person name="Tsuchikane K."/>
            <person name="Ando Y."/>
            <person name="Baba S."/>
            <person name="Ohji S."/>
            <person name="Hamada M."/>
            <person name="Tamura T."/>
            <person name="Yamazoe A."/>
            <person name="Yamazaki S."/>
            <person name="Fujita N."/>
        </authorList>
    </citation>
    <scope>NUCLEOTIDE SEQUENCE [LARGE SCALE GENOMIC DNA]</scope>
    <source>
        <strain evidence="10 11">NBRC 108243</strain>
    </source>
</reference>
<evidence type="ECO:0000256" key="7">
    <source>
        <dbReference type="ARBA" id="ARBA00023136"/>
    </source>
</evidence>
<dbReference type="GO" id="GO:0046428">
    <property type="term" value="F:1,4-dihydroxy-2-naphthoate polyprenyltransferase activity"/>
    <property type="evidence" value="ECO:0007669"/>
    <property type="project" value="UniProtKB-UniRule"/>
</dbReference>
<evidence type="ECO:0000256" key="1">
    <source>
        <dbReference type="ARBA" id="ARBA00004141"/>
    </source>
</evidence>
<feature type="transmembrane region" description="Helical" evidence="8">
    <location>
        <begin position="268"/>
        <end position="288"/>
    </location>
</feature>
<gene>
    <name evidence="8 10" type="primary">menA</name>
    <name evidence="10" type="ORF">GS4_11_02370</name>
</gene>
<dbReference type="Proteomes" id="UP000011666">
    <property type="component" value="Unassembled WGS sequence"/>
</dbReference>
<comment type="function">
    <text evidence="8">Conversion of 1,4-dihydroxy-2-naphthoate (DHNA) to demethylmenaquinone (DMK).</text>
</comment>
<protein>
    <recommendedName>
        <fullName evidence="8 9">1,4-dihydroxy-2-naphthoate octaprenyltransferase</fullName>
        <shortName evidence="8">DHNA-octaprenyltransferase</shortName>
        <ecNumber evidence="8 9">2.5.1.74</ecNumber>
    </recommendedName>
</protein>
<dbReference type="NCBIfam" id="TIGR00751">
    <property type="entry name" value="menA"/>
    <property type="match status" value="1"/>
</dbReference>
<accession>M0QKM1</accession>
<dbReference type="OrthoDB" id="9767568at2"/>
<keyword evidence="4 8" id="KW-0808">Transferase</keyword>
<evidence type="ECO:0000256" key="8">
    <source>
        <dbReference type="HAMAP-Rule" id="MF_01937"/>
    </source>
</evidence>
<dbReference type="NCBIfam" id="NF004751">
    <property type="entry name" value="PRK06080.1-3"/>
    <property type="match status" value="1"/>
</dbReference>
<evidence type="ECO:0000313" key="10">
    <source>
        <dbReference type="EMBL" id="GAC67967.1"/>
    </source>
</evidence>
<evidence type="ECO:0000256" key="5">
    <source>
        <dbReference type="ARBA" id="ARBA00022692"/>
    </source>
</evidence>
<dbReference type="EMBL" id="BANX01000011">
    <property type="protein sequence ID" value="GAC67967.1"/>
    <property type="molecule type" value="Genomic_DNA"/>
</dbReference>
<evidence type="ECO:0000313" key="11">
    <source>
        <dbReference type="Proteomes" id="UP000011666"/>
    </source>
</evidence>
<comment type="pathway">
    <text evidence="8">Quinol/quinone metabolism; menaquinone biosynthesis; menaquinol from 1,4-dihydroxy-2-naphthoate: step 1/2.</text>
</comment>
<dbReference type="RefSeq" id="WP_007619703.1">
    <property type="nucleotide sequence ID" value="NZ_BANX01000011.1"/>
</dbReference>
<dbReference type="eggNOG" id="COG1575">
    <property type="taxonomic scope" value="Bacteria"/>
</dbReference>
<sequence>MATAQQWISGARPRTLPNAVAPVIAGLGAALRLGDIEWWKAVLALAVSVCFIIGVNFANDYSDGVRGTDDERVGPMRLVGSGAATPSAVRTAALGFLALGAVCGLILAVSTAWWLIVVGAVCIAGAWFYTGGRNPYGYLGFGEIAVFVFFGLVAVLGTQFVLAERVDLVGLAAAVAVGSFSTGVLTVNNLRDIPTDAEVGKRTLAVRLGDRRTRIFFVTLLVLPLVVSIVLVAATPWVLLGLLAAPLVVIAVRPVLAGATGPGLIPSLGGTGLAMLAWAVLTAGALALG</sequence>
<organism evidence="10 11">
    <name type="scientific">Gordonia soli NBRC 108243</name>
    <dbReference type="NCBI Taxonomy" id="1223545"/>
    <lineage>
        <taxon>Bacteria</taxon>
        <taxon>Bacillati</taxon>
        <taxon>Actinomycetota</taxon>
        <taxon>Actinomycetes</taxon>
        <taxon>Mycobacteriales</taxon>
        <taxon>Gordoniaceae</taxon>
        <taxon>Gordonia</taxon>
    </lineage>
</organism>
<name>M0QKM1_9ACTN</name>
<comment type="catalytic activity">
    <reaction evidence="8">
        <text>an all-trans-polyprenyl diphosphate + 1,4-dihydroxy-2-naphthoate + H(+) = a 2-demethylmenaquinol + CO2 + diphosphate</text>
        <dbReference type="Rhea" id="RHEA:26478"/>
        <dbReference type="Rhea" id="RHEA-COMP:9563"/>
        <dbReference type="Rhea" id="RHEA-COMP:9564"/>
        <dbReference type="ChEBI" id="CHEBI:11173"/>
        <dbReference type="ChEBI" id="CHEBI:15378"/>
        <dbReference type="ChEBI" id="CHEBI:16526"/>
        <dbReference type="ChEBI" id="CHEBI:33019"/>
        <dbReference type="ChEBI" id="CHEBI:55437"/>
        <dbReference type="ChEBI" id="CHEBI:58914"/>
        <dbReference type="EC" id="2.5.1.74"/>
    </reaction>
</comment>
<keyword evidence="2 8" id="KW-0474">Menaquinone biosynthesis</keyword>
<dbReference type="UniPathway" id="UPA00079">
    <property type="reaction ID" value="UER00168"/>
</dbReference>
<dbReference type="InterPro" id="IPR044878">
    <property type="entry name" value="UbiA_sf"/>
</dbReference>
<keyword evidence="3 8" id="KW-1003">Cell membrane</keyword>
<keyword evidence="5 8" id="KW-0812">Transmembrane</keyword>
<evidence type="ECO:0000256" key="4">
    <source>
        <dbReference type="ARBA" id="ARBA00022679"/>
    </source>
</evidence>
<evidence type="ECO:0000256" key="2">
    <source>
        <dbReference type="ARBA" id="ARBA00022428"/>
    </source>
</evidence>
<dbReference type="PANTHER" id="PTHR13929">
    <property type="entry name" value="1,4-DIHYDROXY-2-NAPHTHOATE OCTAPRENYLTRANSFERASE"/>
    <property type="match status" value="1"/>
</dbReference>
<proteinExistence type="inferred from homology"/>
<dbReference type="Gene3D" id="1.10.357.140">
    <property type="entry name" value="UbiA prenyltransferase"/>
    <property type="match status" value="1"/>
</dbReference>
<feature type="transmembrane region" description="Helical" evidence="8">
    <location>
        <begin position="211"/>
        <end position="231"/>
    </location>
</feature>
<dbReference type="Pfam" id="PF01040">
    <property type="entry name" value="UbiA"/>
    <property type="match status" value="1"/>
</dbReference>
<dbReference type="InterPro" id="IPR004657">
    <property type="entry name" value="MenA"/>
</dbReference>